<evidence type="ECO:0000256" key="1">
    <source>
        <dbReference type="SAM" id="MobiDB-lite"/>
    </source>
</evidence>
<organism evidence="2 3">
    <name type="scientific">Immersiella caudata</name>
    <dbReference type="NCBI Taxonomy" id="314043"/>
    <lineage>
        <taxon>Eukaryota</taxon>
        <taxon>Fungi</taxon>
        <taxon>Dikarya</taxon>
        <taxon>Ascomycota</taxon>
        <taxon>Pezizomycotina</taxon>
        <taxon>Sordariomycetes</taxon>
        <taxon>Sordariomycetidae</taxon>
        <taxon>Sordariales</taxon>
        <taxon>Lasiosphaeriaceae</taxon>
        <taxon>Immersiella</taxon>
    </lineage>
</organism>
<reference evidence="2" key="1">
    <citation type="submission" date="2023-06" db="EMBL/GenBank/DDBJ databases">
        <title>Genome-scale phylogeny and comparative genomics of the fungal order Sordariales.</title>
        <authorList>
            <consortium name="Lawrence Berkeley National Laboratory"/>
            <person name="Hensen N."/>
            <person name="Bonometti L."/>
            <person name="Westerberg I."/>
            <person name="Brannstrom I.O."/>
            <person name="Guillou S."/>
            <person name="Cros-Aarteil S."/>
            <person name="Calhoun S."/>
            <person name="Haridas S."/>
            <person name="Kuo A."/>
            <person name="Mondo S."/>
            <person name="Pangilinan J."/>
            <person name="Riley R."/>
            <person name="Labutti K."/>
            <person name="Andreopoulos B."/>
            <person name="Lipzen A."/>
            <person name="Chen C."/>
            <person name="Yanf M."/>
            <person name="Daum C."/>
            <person name="Ng V."/>
            <person name="Clum A."/>
            <person name="Steindorff A."/>
            <person name="Ohm R."/>
            <person name="Martin F."/>
            <person name="Silar P."/>
            <person name="Natvig D."/>
            <person name="Lalanne C."/>
            <person name="Gautier V."/>
            <person name="Ament-Velasquez S.L."/>
            <person name="Kruys A."/>
            <person name="Hutchinson M.I."/>
            <person name="Powell A.J."/>
            <person name="Barry K."/>
            <person name="Miller A.N."/>
            <person name="Grigoriev I.V."/>
            <person name="Debuchy R."/>
            <person name="Gladieux P."/>
            <person name="Thoren M.H."/>
            <person name="Johannesson H."/>
        </authorList>
    </citation>
    <scope>NUCLEOTIDE SEQUENCE</scope>
    <source>
        <strain evidence="2">CBS 606.72</strain>
    </source>
</reference>
<comment type="caution">
    <text evidence="2">The sequence shown here is derived from an EMBL/GenBank/DDBJ whole genome shotgun (WGS) entry which is preliminary data.</text>
</comment>
<dbReference type="Proteomes" id="UP001175000">
    <property type="component" value="Unassembled WGS sequence"/>
</dbReference>
<accession>A0AA40C0C2</accession>
<keyword evidence="3" id="KW-1185">Reference proteome</keyword>
<proteinExistence type="predicted"/>
<feature type="compositionally biased region" description="Polar residues" evidence="1">
    <location>
        <begin position="1"/>
        <end position="18"/>
    </location>
</feature>
<dbReference type="EMBL" id="JAULSU010000004">
    <property type="protein sequence ID" value="KAK0620676.1"/>
    <property type="molecule type" value="Genomic_DNA"/>
</dbReference>
<name>A0AA40C0C2_9PEZI</name>
<feature type="region of interest" description="Disordered" evidence="1">
    <location>
        <begin position="1"/>
        <end position="54"/>
    </location>
</feature>
<evidence type="ECO:0000313" key="2">
    <source>
        <dbReference type="EMBL" id="KAK0620676.1"/>
    </source>
</evidence>
<sequence>MTSPAPTKRTSNSPANTTPRKRHRSSGANGRISNTTALSHLPSPPSPRNLHPKPSTILTLPTVVHCIESNVLSSILNSLPEDELRALLTAHVSQPSNLSSTLTRQLTTTVDQGTVAEPKPSKHITFDGLINDTVIAPLQRFTGEEISAERLVQMERLLERPDGPLANVRLLHAQALPSESFPTRADALIQLTSLLEFFLEGGMLNDEKRRRLLDCGEDDTQEGPVGKAFREICEGMTALERSMMFRLSIVRNVAGMVRFFLEAGVFGGVVEGFKLLAEVEEKDDVMASAVSFEPQLERLDGEMDEDEGVSLIGVSTS</sequence>
<gene>
    <name evidence="2" type="ORF">B0T14DRAFT_555552</name>
</gene>
<protein>
    <submittedName>
        <fullName evidence="2">Uncharacterized protein</fullName>
    </submittedName>
</protein>
<dbReference type="AlphaFoldDB" id="A0AA40C0C2"/>
<evidence type="ECO:0000313" key="3">
    <source>
        <dbReference type="Proteomes" id="UP001175000"/>
    </source>
</evidence>
<feature type="compositionally biased region" description="Polar residues" evidence="1">
    <location>
        <begin position="26"/>
        <end position="38"/>
    </location>
</feature>